<feature type="signal peptide" evidence="2">
    <location>
        <begin position="1"/>
        <end position="19"/>
    </location>
</feature>
<keyword evidence="4" id="KW-1185">Reference proteome</keyword>
<dbReference type="Proteomes" id="UP000237381">
    <property type="component" value="Unassembled WGS sequence"/>
</dbReference>
<protein>
    <submittedName>
        <fullName evidence="3">Uncharacterized protein DUF4148</fullName>
    </submittedName>
</protein>
<sequence>MKKTVSLAALVLAAATAFAAAPAFASANLSKTRAEVKAELAQARASGEMQNPNAPDYPQQFATGGYTVPRVQIATPHAR</sequence>
<reference evidence="3 4" key="1">
    <citation type="submission" date="2018-01" db="EMBL/GenBank/DDBJ databases">
        <title>Genomic Encyclopedia of Type Strains, Phase III (KMG-III): the genomes of soil and plant-associated and newly described type strains.</title>
        <authorList>
            <person name="Whitman W."/>
        </authorList>
    </citation>
    <scope>NUCLEOTIDE SEQUENCE [LARGE SCALE GENOMIC DNA]</scope>
    <source>
        <strain evidence="3 4">JCM 18070</strain>
    </source>
</reference>
<organism evidence="3 4">
    <name type="scientific">Paraburkholderia eburnea</name>
    <dbReference type="NCBI Taxonomy" id="1189126"/>
    <lineage>
        <taxon>Bacteria</taxon>
        <taxon>Pseudomonadati</taxon>
        <taxon>Pseudomonadota</taxon>
        <taxon>Betaproteobacteria</taxon>
        <taxon>Burkholderiales</taxon>
        <taxon>Burkholderiaceae</taxon>
        <taxon>Paraburkholderia</taxon>
    </lineage>
</organism>
<dbReference type="AlphaFoldDB" id="A0A2S4MNS1"/>
<dbReference type="OrthoDB" id="9132159at2"/>
<dbReference type="RefSeq" id="WP_103702673.1">
    <property type="nucleotide sequence ID" value="NZ_PQGA01000001.1"/>
</dbReference>
<proteinExistence type="predicted"/>
<comment type="caution">
    <text evidence="3">The sequence shown here is derived from an EMBL/GenBank/DDBJ whole genome shotgun (WGS) entry which is preliminary data.</text>
</comment>
<name>A0A2S4MNS1_9BURK</name>
<evidence type="ECO:0000313" key="4">
    <source>
        <dbReference type="Proteomes" id="UP000237381"/>
    </source>
</evidence>
<evidence type="ECO:0000256" key="2">
    <source>
        <dbReference type="SAM" id="SignalP"/>
    </source>
</evidence>
<evidence type="ECO:0000256" key="1">
    <source>
        <dbReference type="SAM" id="MobiDB-lite"/>
    </source>
</evidence>
<dbReference type="InterPro" id="IPR025421">
    <property type="entry name" value="DUF4148"/>
</dbReference>
<feature type="chain" id="PRO_5015745841" evidence="2">
    <location>
        <begin position="20"/>
        <end position="79"/>
    </location>
</feature>
<accession>A0A2S4MNS1</accession>
<feature type="region of interest" description="Disordered" evidence="1">
    <location>
        <begin position="44"/>
        <end position="63"/>
    </location>
</feature>
<dbReference type="Pfam" id="PF13663">
    <property type="entry name" value="DUF4148"/>
    <property type="match status" value="1"/>
</dbReference>
<gene>
    <name evidence="3" type="ORF">B0G62_101795</name>
</gene>
<keyword evidence="2" id="KW-0732">Signal</keyword>
<dbReference type="EMBL" id="PQGA01000001">
    <property type="protein sequence ID" value="POR56396.1"/>
    <property type="molecule type" value="Genomic_DNA"/>
</dbReference>
<evidence type="ECO:0000313" key="3">
    <source>
        <dbReference type="EMBL" id="POR56396.1"/>
    </source>
</evidence>